<keyword evidence="2" id="KW-1185">Reference proteome</keyword>
<dbReference type="EMBL" id="SSNY01000013">
    <property type="protein sequence ID" value="THF55073.1"/>
    <property type="molecule type" value="Genomic_DNA"/>
</dbReference>
<accession>A0ABY2Q2J6</accession>
<name>A0ABY2Q2J6_9HYPH</name>
<evidence type="ECO:0000313" key="1">
    <source>
        <dbReference type="EMBL" id="THF55073.1"/>
    </source>
</evidence>
<organism evidence="1 2">
    <name type="scientific">Ollibium composti</name>
    <dbReference type="NCBI Taxonomy" id="2675109"/>
    <lineage>
        <taxon>Bacteria</taxon>
        <taxon>Pseudomonadati</taxon>
        <taxon>Pseudomonadota</taxon>
        <taxon>Alphaproteobacteria</taxon>
        <taxon>Hyphomicrobiales</taxon>
        <taxon>Phyllobacteriaceae</taxon>
        <taxon>Ollibium</taxon>
    </lineage>
</organism>
<reference evidence="1 2" key="1">
    <citation type="submission" date="2019-04" db="EMBL/GenBank/DDBJ databases">
        <title>Mesorhizobium composti sp. nov., isolated from compost.</title>
        <authorList>
            <person name="Lin S.-Y."/>
            <person name="Hameed A."/>
            <person name="Hsieh Y.-T."/>
            <person name="Young C.-C."/>
        </authorList>
    </citation>
    <scope>NUCLEOTIDE SEQUENCE [LARGE SCALE GENOMIC DNA]</scope>
    <source>
        <strain evidence="1 2">CC-YTH430</strain>
    </source>
</reference>
<sequence length="80" mass="8758">MNLKKLSAYGGAHAACRLAVSPVLARIDCVGATIFLFRLHHLPDDSRTKLGRRLRKKAAISKETESLKSTACFVHPVGRT</sequence>
<evidence type="ECO:0000313" key="2">
    <source>
        <dbReference type="Proteomes" id="UP000306441"/>
    </source>
</evidence>
<protein>
    <submittedName>
        <fullName evidence="1">Uncharacterized protein</fullName>
    </submittedName>
</protein>
<proteinExistence type="predicted"/>
<dbReference type="Proteomes" id="UP000306441">
    <property type="component" value="Unassembled WGS sequence"/>
</dbReference>
<gene>
    <name evidence="1" type="ORF">E6C48_19430</name>
</gene>
<dbReference type="RefSeq" id="WP_136359845.1">
    <property type="nucleotide sequence ID" value="NZ_SSNY01000013.1"/>
</dbReference>
<comment type="caution">
    <text evidence="1">The sequence shown here is derived from an EMBL/GenBank/DDBJ whole genome shotgun (WGS) entry which is preliminary data.</text>
</comment>